<dbReference type="InterPro" id="IPR047596">
    <property type="entry name" value="OMPdecase_bac"/>
</dbReference>
<evidence type="ECO:0000313" key="11">
    <source>
        <dbReference type="Proteomes" id="UP000191931"/>
    </source>
</evidence>
<dbReference type="STRING" id="1246637.MTBBW1_1110003"/>
<name>A0A1W1H5L3_9BACT</name>
<dbReference type="SUPFAM" id="SSF51366">
    <property type="entry name" value="Ribulose-phoshate binding barrel"/>
    <property type="match status" value="1"/>
</dbReference>
<dbReference type="CDD" id="cd04725">
    <property type="entry name" value="OMP_decarboxylase_like"/>
    <property type="match status" value="1"/>
</dbReference>
<dbReference type="EMBL" id="FWEV01000015">
    <property type="protein sequence ID" value="SLM27742.1"/>
    <property type="molecule type" value="Genomic_DNA"/>
</dbReference>
<evidence type="ECO:0000256" key="1">
    <source>
        <dbReference type="ARBA" id="ARBA00002356"/>
    </source>
</evidence>
<evidence type="ECO:0000259" key="9">
    <source>
        <dbReference type="SMART" id="SM00934"/>
    </source>
</evidence>
<dbReference type="GO" id="GO:0006207">
    <property type="term" value="P:'de novo' pyrimidine nucleobase biosynthetic process"/>
    <property type="evidence" value="ECO:0007669"/>
    <property type="project" value="InterPro"/>
</dbReference>
<feature type="binding site" evidence="6 8">
    <location>
        <position position="195"/>
    </location>
    <ligand>
        <name>substrate</name>
    </ligand>
</feature>
<evidence type="ECO:0000313" key="10">
    <source>
        <dbReference type="EMBL" id="SLM27742.1"/>
    </source>
</evidence>
<feature type="binding site" evidence="6 8">
    <location>
        <position position="119"/>
    </location>
    <ligand>
        <name>substrate</name>
    </ligand>
</feature>
<feature type="domain" description="Orotidine 5'-phosphate decarboxylase" evidence="9">
    <location>
        <begin position="7"/>
        <end position="231"/>
    </location>
</feature>
<proteinExistence type="inferred from homology"/>
<dbReference type="Gene3D" id="3.20.20.70">
    <property type="entry name" value="Aldolase class I"/>
    <property type="match status" value="1"/>
</dbReference>
<dbReference type="EC" id="4.1.1.23" evidence="6"/>
<dbReference type="SMART" id="SM00934">
    <property type="entry name" value="OMPdecase"/>
    <property type="match status" value="1"/>
</dbReference>
<dbReference type="AlphaFoldDB" id="A0A1W1H5L3"/>
<dbReference type="PANTHER" id="PTHR32119:SF2">
    <property type="entry name" value="OROTIDINE 5'-PHOSPHATE DECARBOXYLASE"/>
    <property type="match status" value="1"/>
</dbReference>
<gene>
    <name evidence="6 10" type="primary">pyrF</name>
    <name evidence="10" type="ORF">MTBBW1_1110003</name>
</gene>
<evidence type="ECO:0000256" key="4">
    <source>
        <dbReference type="ARBA" id="ARBA00022975"/>
    </source>
</evidence>
<dbReference type="InterPro" id="IPR011060">
    <property type="entry name" value="RibuloseP-bd_barrel"/>
</dbReference>
<feature type="binding site" evidence="6 8">
    <location>
        <position position="215"/>
    </location>
    <ligand>
        <name>substrate</name>
    </ligand>
</feature>
<evidence type="ECO:0000256" key="8">
    <source>
        <dbReference type="PIRSR" id="PIRSR614732-2"/>
    </source>
</evidence>
<feature type="binding site" evidence="6 8">
    <location>
        <position position="216"/>
    </location>
    <ligand>
        <name>substrate</name>
    </ligand>
</feature>
<comment type="function">
    <text evidence="1 6">Catalyzes the decarboxylation of orotidine 5'-monophosphate (OMP) to uridine 5'-monophosphate (UMP).</text>
</comment>
<dbReference type="UniPathway" id="UPA00070">
    <property type="reaction ID" value="UER00120"/>
</dbReference>
<dbReference type="HAMAP" id="MF_01200_B">
    <property type="entry name" value="OMPdecase_type1_B"/>
    <property type="match status" value="1"/>
</dbReference>
<dbReference type="PANTHER" id="PTHR32119">
    <property type="entry name" value="OROTIDINE 5'-PHOSPHATE DECARBOXYLASE"/>
    <property type="match status" value="1"/>
</dbReference>
<dbReference type="GO" id="GO:0004590">
    <property type="term" value="F:orotidine-5'-phosphate decarboxylase activity"/>
    <property type="evidence" value="ECO:0007669"/>
    <property type="project" value="UniProtKB-UniRule"/>
</dbReference>
<feature type="binding site" evidence="6 8">
    <location>
        <position position="13"/>
    </location>
    <ligand>
        <name>substrate</name>
    </ligand>
</feature>
<protein>
    <recommendedName>
        <fullName evidence="6">Orotidine 5'-phosphate decarboxylase</fullName>
        <ecNumber evidence="6">4.1.1.23</ecNumber>
    </recommendedName>
    <alternativeName>
        <fullName evidence="6">OMP decarboxylase</fullName>
        <shortName evidence="6">OMPDCase</shortName>
        <shortName evidence="6">OMPdecase</shortName>
    </alternativeName>
</protein>
<comment type="subunit">
    <text evidence="6">Homodimer.</text>
</comment>
<dbReference type="RefSeq" id="WP_080804207.1">
    <property type="nucleotide sequence ID" value="NZ_LT828546.1"/>
</dbReference>
<dbReference type="InterPro" id="IPR001754">
    <property type="entry name" value="OMPdeCOase_dom"/>
</dbReference>
<feature type="binding site" evidence="6 8">
    <location>
        <position position="184"/>
    </location>
    <ligand>
        <name>substrate</name>
    </ligand>
</feature>
<dbReference type="GO" id="GO:0044205">
    <property type="term" value="P:'de novo' UMP biosynthetic process"/>
    <property type="evidence" value="ECO:0007669"/>
    <property type="project" value="UniProtKB-UniRule"/>
</dbReference>
<accession>A0A1W1H5L3</accession>
<sequence>MKHGKDYIVFALDVPSIEEAQRYVQLLKGKVAMFKVGLELFVQSGPDIIKIIKDLGDAGVFLDLKFHDISRTVERTMERVAQLGVDLVTVHCASSINMLEMAVKGGGKKTGVLGVTVLTDNDSQVVANSGFREEYVRDLHSLVIKRAQMAKDAGCRGIVCSGHEAKAVKEMFGKDFLAVTPGIRPKWSLPENDDQQRITTPAMAVKAGADLIVVGRPIKMADEPAAAADRIAEEIEDRL</sequence>
<dbReference type="InterPro" id="IPR013785">
    <property type="entry name" value="Aldolase_TIM"/>
</dbReference>
<evidence type="ECO:0000256" key="7">
    <source>
        <dbReference type="PIRSR" id="PIRSR614732-1"/>
    </source>
</evidence>
<feature type="binding site" evidence="6 8">
    <location>
        <position position="35"/>
    </location>
    <ligand>
        <name>substrate</name>
    </ligand>
</feature>
<dbReference type="OrthoDB" id="9806203at2"/>
<feature type="active site" description="Proton donor" evidence="6">
    <location>
        <position position="65"/>
    </location>
</feature>
<feature type="active site" description="For OMPdecase activity" evidence="7">
    <location>
        <position position="63"/>
    </location>
</feature>
<evidence type="ECO:0000256" key="5">
    <source>
        <dbReference type="ARBA" id="ARBA00023239"/>
    </source>
</evidence>
<dbReference type="InterPro" id="IPR014732">
    <property type="entry name" value="OMPdecase"/>
</dbReference>
<dbReference type="Pfam" id="PF00215">
    <property type="entry name" value="OMPdecase"/>
    <property type="match status" value="1"/>
</dbReference>
<feature type="active site" description="For OMPdecase activity" evidence="7">
    <location>
        <position position="65"/>
    </location>
</feature>
<evidence type="ECO:0000256" key="2">
    <source>
        <dbReference type="ARBA" id="ARBA00004861"/>
    </source>
</evidence>
<feature type="active site" description="For OMPdecase activity" evidence="7">
    <location>
        <position position="68"/>
    </location>
</feature>
<dbReference type="NCBIfam" id="NF001273">
    <property type="entry name" value="PRK00230.1"/>
    <property type="match status" value="1"/>
</dbReference>
<organism evidence="10 11">
    <name type="scientific">Desulfamplus magnetovallimortis</name>
    <dbReference type="NCBI Taxonomy" id="1246637"/>
    <lineage>
        <taxon>Bacteria</taxon>
        <taxon>Pseudomonadati</taxon>
        <taxon>Thermodesulfobacteriota</taxon>
        <taxon>Desulfobacteria</taxon>
        <taxon>Desulfobacterales</taxon>
        <taxon>Desulfobacteraceae</taxon>
        <taxon>Desulfamplus</taxon>
    </lineage>
</organism>
<dbReference type="Proteomes" id="UP000191931">
    <property type="component" value="Unassembled WGS sequence"/>
</dbReference>
<comment type="pathway">
    <text evidence="2 6">Pyrimidine metabolism; UMP biosynthesis via de novo pathway; UMP from orotate: step 2/2.</text>
</comment>
<keyword evidence="4 6" id="KW-0665">Pyrimidine biosynthesis</keyword>
<feature type="binding site" evidence="6">
    <location>
        <begin position="63"/>
        <end position="72"/>
    </location>
    <ligand>
        <name>substrate</name>
    </ligand>
</feature>
<comment type="catalytic activity">
    <reaction evidence="6">
        <text>orotidine 5'-phosphate + H(+) = UMP + CO2</text>
        <dbReference type="Rhea" id="RHEA:11596"/>
        <dbReference type="ChEBI" id="CHEBI:15378"/>
        <dbReference type="ChEBI" id="CHEBI:16526"/>
        <dbReference type="ChEBI" id="CHEBI:57538"/>
        <dbReference type="ChEBI" id="CHEBI:57865"/>
        <dbReference type="EC" id="4.1.1.23"/>
    </reaction>
</comment>
<evidence type="ECO:0000256" key="6">
    <source>
        <dbReference type="HAMAP-Rule" id="MF_01200"/>
    </source>
</evidence>
<comment type="similarity">
    <text evidence="6">Belongs to the OMP decarboxylase family. Type 1 subfamily.</text>
</comment>
<keyword evidence="3 6" id="KW-0210">Decarboxylase</keyword>
<reference evidence="10 11" key="1">
    <citation type="submission" date="2017-03" db="EMBL/GenBank/DDBJ databases">
        <authorList>
            <person name="Afonso C.L."/>
            <person name="Miller P.J."/>
            <person name="Scott M.A."/>
            <person name="Spackman E."/>
            <person name="Goraichik I."/>
            <person name="Dimitrov K.M."/>
            <person name="Suarez D.L."/>
            <person name="Swayne D.E."/>
        </authorList>
    </citation>
    <scope>NUCLEOTIDE SEQUENCE [LARGE SCALE GENOMIC DNA]</scope>
    <source>
        <strain evidence="10">PRJEB14757</strain>
    </source>
</reference>
<keyword evidence="5 6" id="KW-0456">Lyase</keyword>
<dbReference type="GO" id="GO:0005829">
    <property type="term" value="C:cytosol"/>
    <property type="evidence" value="ECO:0007669"/>
    <property type="project" value="TreeGrafter"/>
</dbReference>
<evidence type="ECO:0000256" key="3">
    <source>
        <dbReference type="ARBA" id="ARBA00022793"/>
    </source>
</evidence>
<keyword evidence="11" id="KW-1185">Reference proteome</keyword>
<dbReference type="NCBIfam" id="TIGR01740">
    <property type="entry name" value="pyrF"/>
    <property type="match status" value="1"/>
</dbReference>